<proteinExistence type="predicted"/>
<protein>
    <submittedName>
        <fullName evidence="1">Uncharacterized protein</fullName>
    </submittedName>
</protein>
<dbReference type="Proteomes" id="UP000644140">
    <property type="component" value="Chromosome"/>
</dbReference>
<reference evidence="1" key="1">
    <citation type="submission" date="2022-02" db="EMBL/GenBank/DDBJ databases">
        <title>Characterization of Tn125 harboring carbapenem-resistant Acinetobacter bereziniae clinical isolates.</title>
        <authorList>
            <person name="Wong N.-K."/>
            <person name="Pan Q."/>
        </authorList>
    </citation>
    <scope>NUCLEOTIDE SEQUENCE</scope>
    <source>
        <strain evidence="1">GD03393</strain>
    </source>
</reference>
<dbReference type="AlphaFoldDB" id="A0A8I1DJ05"/>
<dbReference type="RefSeq" id="WP_171496491.1">
    <property type="nucleotide sequence ID" value="NZ_BKEF01000010.1"/>
</dbReference>
<accession>A0A8I1DJ05</accession>
<evidence type="ECO:0000313" key="2">
    <source>
        <dbReference type="Proteomes" id="UP000644140"/>
    </source>
</evidence>
<evidence type="ECO:0000313" key="1">
    <source>
        <dbReference type="EMBL" id="UUN98218.1"/>
    </source>
</evidence>
<dbReference type="EMBL" id="CP092085">
    <property type="protein sequence ID" value="UUN98218.1"/>
    <property type="molecule type" value="Genomic_DNA"/>
</dbReference>
<gene>
    <name evidence="1" type="ORF">I9054_001730</name>
</gene>
<organism evidence="1 2">
    <name type="scientific">Acinetobacter bereziniae</name>
    <name type="common">Acinetobacter genomosp. 10</name>
    <dbReference type="NCBI Taxonomy" id="106648"/>
    <lineage>
        <taxon>Bacteria</taxon>
        <taxon>Pseudomonadati</taxon>
        <taxon>Pseudomonadota</taxon>
        <taxon>Gammaproteobacteria</taxon>
        <taxon>Moraxellales</taxon>
        <taxon>Moraxellaceae</taxon>
        <taxon>Acinetobacter</taxon>
    </lineage>
</organism>
<sequence>MDDIVIFEVKKTSLSVFFMERFFEFSLAMFLNVIQLDQLESAIITYGESA</sequence>
<name>A0A8I1DJ05_ACIBZ</name>